<accession>A0A9K3L680</accession>
<evidence type="ECO:0000313" key="2">
    <source>
        <dbReference type="EMBL" id="KAG7356375.1"/>
    </source>
</evidence>
<sequence>MKASNIIVSPLSAVLVFVLATSTSIAFVTQSTNCNRHSSTSTSLHSTFAQLIEEPITWNSVIGEADRAFRRGIQLDKSGQPRLASGDFHQAATLYQCYLDLPENFGHVTSLTEDDCRAVLAYTLVRLGFLNVDALSDPAAAIRLYAMASEIDPNPSAVSFKGIGTAVEAAGGNGNDLEHLQQAVTAYRQALVRSQKASIFFYLAVALERLGQKEESEPILESMQRSEAPASCLVDSWGYVRWHMRKVPPEVLNLHLGTRDMLKLALDAAMPLIERQRESKSQGLVCEFGVGSGRSLRMTQEILPLDIEIHGFDTFTGLPQAWGSEPAGAYSTGGIVPNMEGEVYFHKGLFSDTISPFLNELGDDAFLAYANIDCDLYTSTLDILESFHGRIGVGTIIVFDEYICHPTWRQDEFRAWRECCKRFGWTYEYLAFSLPTKQAVVRVTSV</sequence>
<dbReference type="EMBL" id="JAGRRH010000015">
    <property type="protein sequence ID" value="KAG7356375.1"/>
    <property type="molecule type" value="Genomic_DNA"/>
</dbReference>
<dbReference type="Pfam" id="PF05711">
    <property type="entry name" value="TylF"/>
    <property type="match status" value="1"/>
</dbReference>
<gene>
    <name evidence="2" type="ORF">IV203_001061</name>
</gene>
<feature type="signal peptide" evidence="1">
    <location>
        <begin position="1"/>
        <end position="26"/>
    </location>
</feature>
<dbReference type="InterPro" id="IPR008884">
    <property type="entry name" value="TylF_MeTrfase"/>
</dbReference>
<dbReference type="AlphaFoldDB" id="A0A9K3L680"/>
<protein>
    <submittedName>
        <fullName evidence="2">Macrocin-O-methyltransferase</fullName>
    </submittedName>
</protein>
<dbReference type="PANTHER" id="PTHR40036">
    <property type="entry name" value="MACROCIN O-METHYLTRANSFERASE"/>
    <property type="match status" value="1"/>
</dbReference>
<proteinExistence type="predicted"/>
<comment type="caution">
    <text evidence="2">The sequence shown here is derived from an EMBL/GenBank/DDBJ whole genome shotgun (WGS) entry which is preliminary data.</text>
</comment>
<keyword evidence="1" id="KW-0732">Signal</keyword>
<feature type="chain" id="PRO_5039920312" evidence="1">
    <location>
        <begin position="27"/>
        <end position="446"/>
    </location>
</feature>
<evidence type="ECO:0000313" key="3">
    <source>
        <dbReference type="Proteomes" id="UP000693970"/>
    </source>
</evidence>
<name>A0A9K3L680_9STRA</name>
<organism evidence="2 3">
    <name type="scientific">Nitzschia inconspicua</name>
    <dbReference type="NCBI Taxonomy" id="303405"/>
    <lineage>
        <taxon>Eukaryota</taxon>
        <taxon>Sar</taxon>
        <taxon>Stramenopiles</taxon>
        <taxon>Ochrophyta</taxon>
        <taxon>Bacillariophyta</taxon>
        <taxon>Bacillariophyceae</taxon>
        <taxon>Bacillariophycidae</taxon>
        <taxon>Bacillariales</taxon>
        <taxon>Bacillariaceae</taxon>
        <taxon>Nitzschia</taxon>
    </lineage>
</organism>
<dbReference type="PANTHER" id="PTHR40036:SF1">
    <property type="entry name" value="MACROCIN O-METHYLTRANSFERASE"/>
    <property type="match status" value="1"/>
</dbReference>
<evidence type="ECO:0000256" key="1">
    <source>
        <dbReference type="SAM" id="SignalP"/>
    </source>
</evidence>
<keyword evidence="3" id="KW-1185">Reference proteome</keyword>
<reference evidence="2" key="1">
    <citation type="journal article" date="2021" name="Sci. Rep.">
        <title>Diploid genomic architecture of Nitzschia inconspicua, an elite biomass production diatom.</title>
        <authorList>
            <person name="Oliver A."/>
            <person name="Podell S."/>
            <person name="Pinowska A."/>
            <person name="Traller J.C."/>
            <person name="Smith S.R."/>
            <person name="McClure R."/>
            <person name="Beliaev A."/>
            <person name="Bohutskyi P."/>
            <person name="Hill E.A."/>
            <person name="Rabines A."/>
            <person name="Zheng H."/>
            <person name="Allen L.Z."/>
            <person name="Kuo A."/>
            <person name="Grigoriev I.V."/>
            <person name="Allen A.E."/>
            <person name="Hazlebeck D."/>
            <person name="Allen E.E."/>
        </authorList>
    </citation>
    <scope>NUCLEOTIDE SEQUENCE</scope>
    <source>
        <strain evidence="2">Hildebrandi</strain>
    </source>
</reference>
<reference evidence="2" key="2">
    <citation type="submission" date="2021-04" db="EMBL/GenBank/DDBJ databases">
        <authorList>
            <person name="Podell S."/>
        </authorList>
    </citation>
    <scope>NUCLEOTIDE SEQUENCE</scope>
    <source>
        <strain evidence="2">Hildebrandi</strain>
    </source>
</reference>
<dbReference type="Proteomes" id="UP000693970">
    <property type="component" value="Unassembled WGS sequence"/>
</dbReference>
<dbReference type="OrthoDB" id="10265168at2759"/>